<organism evidence="3 4">
    <name type="scientific">Candidatus Uhrbacteria bacterium GW2011_GWE2_46_68</name>
    <dbReference type="NCBI Taxonomy" id="1618994"/>
    <lineage>
        <taxon>Bacteria</taxon>
        <taxon>Candidatus Uhriibacteriota</taxon>
    </lineage>
</organism>
<reference evidence="3 4" key="1">
    <citation type="journal article" date="2015" name="Nature">
        <title>rRNA introns, odd ribosomes, and small enigmatic genomes across a large radiation of phyla.</title>
        <authorList>
            <person name="Brown C.T."/>
            <person name="Hug L.A."/>
            <person name="Thomas B.C."/>
            <person name="Sharon I."/>
            <person name="Castelle C.J."/>
            <person name="Singh A."/>
            <person name="Wilkins M.J."/>
            <person name="Williams K.H."/>
            <person name="Banfield J.F."/>
        </authorList>
    </citation>
    <scope>NUCLEOTIDE SEQUENCE [LARGE SCALE GENOMIC DNA]</scope>
</reference>
<gene>
    <name evidence="3" type="ORF">UX57_C0010G0060</name>
</gene>
<dbReference type="Pfam" id="PF00483">
    <property type="entry name" value="NTP_transferase"/>
    <property type="match status" value="1"/>
</dbReference>
<sequence>MKAIILAGGAGTRLWPMSRSTHPKQFTDLIGEESLICDTYRRLLRWLPQEKIYFSISPGFEEHLHTHLPEVPPERIFIEPEKRDTGPAMGYVAALLELSDPDEPIVFVPSDHYIKDEEMFLYCLQTGERLILETGKLLDISIEPQFPSTVLGYTHVGEVFEEKENIRVYTFLGHTEKPSYEIAKQYLAQGDYLWHANYYMWTPRKFMEAFDTCAPKMGEVFRQIQECLREKTQEGCAHAIVLYGELPKISFDYAVTEEMDPQNVLVIRGDFGWSDIGAWDTLYHCLSQDGYQNVVKGDCLVLDSTGSLVYGVPEKKVTVLGVQDLIIVDTKDALLVCRKDQAQRVKEIVQLLAQSGHQHLL</sequence>
<dbReference type="EMBL" id="LCMS01000010">
    <property type="protein sequence ID" value="KKU40816.1"/>
    <property type="molecule type" value="Genomic_DNA"/>
</dbReference>
<keyword evidence="3" id="KW-0808">Transferase</keyword>
<dbReference type="InterPro" id="IPR051161">
    <property type="entry name" value="Mannose-6P_isomerase_type2"/>
</dbReference>
<evidence type="ECO:0000313" key="3">
    <source>
        <dbReference type="EMBL" id="KKU40816.1"/>
    </source>
</evidence>
<proteinExistence type="predicted"/>
<name>A0A0G1Q6Y6_9BACT</name>
<dbReference type="PANTHER" id="PTHR46390">
    <property type="entry name" value="MANNOSE-1-PHOSPHATE GUANYLYLTRANSFERASE"/>
    <property type="match status" value="1"/>
</dbReference>
<dbReference type="GO" id="GO:0004475">
    <property type="term" value="F:mannose-1-phosphate guanylyltransferase (GTP) activity"/>
    <property type="evidence" value="ECO:0007669"/>
    <property type="project" value="TreeGrafter"/>
</dbReference>
<evidence type="ECO:0000259" key="2">
    <source>
        <dbReference type="Pfam" id="PF22640"/>
    </source>
</evidence>
<feature type="domain" description="Nucleotidyl transferase" evidence="1">
    <location>
        <begin position="2"/>
        <end position="285"/>
    </location>
</feature>
<dbReference type="InterPro" id="IPR054566">
    <property type="entry name" value="ManC/GMP-like_b-helix"/>
</dbReference>
<dbReference type="Pfam" id="PF22640">
    <property type="entry name" value="ManC_GMP_beta-helix"/>
    <property type="match status" value="1"/>
</dbReference>
<dbReference type="STRING" id="1618994.UX57_C0010G0060"/>
<feature type="domain" description="MannoseP isomerase/GMP-like beta-helix" evidence="2">
    <location>
        <begin position="300"/>
        <end position="351"/>
    </location>
</feature>
<dbReference type="PANTHER" id="PTHR46390:SF1">
    <property type="entry name" value="MANNOSE-1-PHOSPHATE GUANYLYLTRANSFERASE"/>
    <property type="match status" value="1"/>
</dbReference>
<dbReference type="PATRIC" id="fig|1618994.3.peg.722"/>
<dbReference type="InterPro" id="IPR005835">
    <property type="entry name" value="NTP_transferase_dom"/>
</dbReference>
<keyword evidence="3" id="KW-0548">Nucleotidyltransferase</keyword>
<evidence type="ECO:0000259" key="1">
    <source>
        <dbReference type="Pfam" id="PF00483"/>
    </source>
</evidence>
<dbReference type="GO" id="GO:0009298">
    <property type="term" value="P:GDP-mannose biosynthetic process"/>
    <property type="evidence" value="ECO:0007669"/>
    <property type="project" value="TreeGrafter"/>
</dbReference>
<dbReference type="Gene3D" id="3.90.550.10">
    <property type="entry name" value="Spore Coat Polysaccharide Biosynthesis Protein SpsA, Chain A"/>
    <property type="match status" value="1"/>
</dbReference>
<evidence type="ECO:0000313" key="4">
    <source>
        <dbReference type="Proteomes" id="UP000034795"/>
    </source>
</evidence>
<dbReference type="InterPro" id="IPR029044">
    <property type="entry name" value="Nucleotide-diphossugar_trans"/>
</dbReference>
<protein>
    <submittedName>
        <fullName evidence="3">Mannose-1-phosphate guanylyltransferase (GDP)</fullName>
    </submittedName>
</protein>
<dbReference type="SUPFAM" id="SSF53448">
    <property type="entry name" value="Nucleotide-diphospho-sugar transferases"/>
    <property type="match status" value="1"/>
</dbReference>
<accession>A0A0G1Q6Y6</accession>
<dbReference type="AlphaFoldDB" id="A0A0G1Q6Y6"/>
<comment type="caution">
    <text evidence="3">The sequence shown here is derived from an EMBL/GenBank/DDBJ whole genome shotgun (WGS) entry which is preliminary data.</text>
</comment>
<dbReference type="Proteomes" id="UP000034795">
    <property type="component" value="Unassembled WGS sequence"/>
</dbReference>
<dbReference type="SUPFAM" id="SSF159283">
    <property type="entry name" value="Guanosine diphospho-D-mannose pyrophosphorylase/mannose-6-phosphate isomerase linker domain"/>
    <property type="match status" value="1"/>
</dbReference>